<dbReference type="OrthoDB" id="4506792at2759"/>
<reference evidence="2" key="1">
    <citation type="submission" date="2019-04" db="EMBL/GenBank/DDBJ databases">
        <title>Friends and foes A comparative genomics studyof 23 Aspergillus species from section Flavi.</title>
        <authorList>
            <consortium name="DOE Joint Genome Institute"/>
            <person name="Kjaerbolling I."/>
            <person name="Vesth T."/>
            <person name="Frisvad J.C."/>
            <person name="Nybo J.L."/>
            <person name="Theobald S."/>
            <person name="Kildgaard S."/>
            <person name="Isbrandt T."/>
            <person name="Kuo A."/>
            <person name="Sato A."/>
            <person name="Lyhne E.K."/>
            <person name="Kogle M.E."/>
            <person name="Wiebenga A."/>
            <person name="Kun R.S."/>
            <person name="Lubbers R.J."/>
            <person name="Makela M.R."/>
            <person name="Barry K."/>
            <person name="Chovatia M."/>
            <person name="Clum A."/>
            <person name="Daum C."/>
            <person name="Haridas S."/>
            <person name="He G."/>
            <person name="LaButti K."/>
            <person name="Lipzen A."/>
            <person name="Mondo S."/>
            <person name="Riley R."/>
            <person name="Salamov A."/>
            <person name="Simmons B.A."/>
            <person name="Magnuson J.K."/>
            <person name="Henrissat B."/>
            <person name="Mortensen U.H."/>
            <person name="Larsen T.O."/>
            <person name="Devries R.P."/>
            <person name="Grigoriev I.V."/>
            <person name="Machida M."/>
            <person name="Baker S.E."/>
            <person name="Andersen M.R."/>
        </authorList>
    </citation>
    <scope>NUCLEOTIDE SEQUENCE [LARGE SCALE GENOMIC DNA]</scope>
    <source>
        <strain evidence="2">CBS 553.77</strain>
    </source>
</reference>
<organism evidence="1 2">
    <name type="scientific">Aspergillus coremiiformis</name>
    <dbReference type="NCBI Taxonomy" id="138285"/>
    <lineage>
        <taxon>Eukaryota</taxon>
        <taxon>Fungi</taxon>
        <taxon>Dikarya</taxon>
        <taxon>Ascomycota</taxon>
        <taxon>Pezizomycotina</taxon>
        <taxon>Eurotiomycetes</taxon>
        <taxon>Eurotiomycetidae</taxon>
        <taxon>Eurotiales</taxon>
        <taxon>Aspergillaceae</taxon>
        <taxon>Aspergillus</taxon>
        <taxon>Aspergillus subgen. Circumdati</taxon>
    </lineage>
</organism>
<dbReference type="EMBL" id="ML739037">
    <property type="protein sequence ID" value="KAE8356512.1"/>
    <property type="molecule type" value="Genomic_DNA"/>
</dbReference>
<dbReference type="Proteomes" id="UP000327118">
    <property type="component" value="Unassembled WGS sequence"/>
</dbReference>
<name>A0A5N6ZFW3_9EURO</name>
<keyword evidence="2" id="KW-1185">Reference proteome</keyword>
<dbReference type="AlphaFoldDB" id="A0A5N6ZFW3"/>
<protein>
    <submittedName>
        <fullName evidence="1">Uncharacterized protein</fullName>
    </submittedName>
</protein>
<accession>A0A5N6ZFW3</accession>
<gene>
    <name evidence="1" type="ORF">BDV28DRAFT_145028</name>
</gene>
<evidence type="ECO:0000313" key="2">
    <source>
        <dbReference type="Proteomes" id="UP000327118"/>
    </source>
</evidence>
<evidence type="ECO:0000313" key="1">
    <source>
        <dbReference type="EMBL" id="KAE8356512.1"/>
    </source>
</evidence>
<sequence>MVSSYSDLNSLIPDPLSFRTRVVSGNRRRYRDNVDSYYTESEEEVLHELDEVAMAALPLHLQDNMREIHLERVRRLQRENNNPTFYKSSYHGSFPAMWFRSSMSRIAATQDAAKRDSAGLPDSSSRQITWHLRQRGHGMNGRKHAECETNRYSYSSSSFFHAGNNLFLRHSTSIDGLEAGSACDRLSSGRYLPELVGPKAHLCETHAIEGSGAAHINGRKVHARFRKRGSLMISVMRGRVQNSIQRMSKVFKK</sequence>
<proteinExistence type="predicted"/>